<gene>
    <name evidence="2" type="ORF">GCM10011322_16820</name>
</gene>
<dbReference type="AlphaFoldDB" id="A0A917V2S5"/>
<dbReference type="Proteomes" id="UP000600449">
    <property type="component" value="Unassembled WGS sequence"/>
</dbReference>
<protein>
    <recommendedName>
        <fullName evidence="4">DUF3108 domain-containing protein</fullName>
    </recommendedName>
</protein>
<evidence type="ECO:0000313" key="3">
    <source>
        <dbReference type="Proteomes" id="UP000600449"/>
    </source>
</evidence>
<name>A0A917V2S5_9HYPH</name>
<proteinExistence type="predicted"/>
<reference evidence="2 3" key="1">
    <citation type="journal article" date="2014" name="Int. J. Syst. Evol. Microbiol.">
        <title>Complete genome sequence of Corynebacterium casei LMG S-19264T (=DSM 44701T), isolated from a smear-ripened cheese.</title>
        <authorList>
            <consortium name="US DOE Joint Genome Institute (JGI-PGF)"/>
            <person name="Walter F."/>
            <person name="Albersmeier A."/>
            <person name="Kalinowski J."/>
            <person name="Ruckert C."/>
        </authorList>
    </citation>
    <scope>NUCLEOTIDE SEQUENCE [LARGE SCALE GENOMIC DNA]</scope>
    <source>
        <strain evidence="2 3">CGMCC 1.9161</strain>
    </source>
</reference>
<evidence type="ECO:0008006" key="4">
    <source>
        <dbReference type="Google" id="ProtNLM"/>
    </source>
</evidence>
<dbReference type="Pfam" id="PF11306">
    <property type="entry name" value="DUF3108"/>
    <property type="match status" value="1"/>
</dbReference>
<keyword evidence="3" id="KW-1185">Reference proteome</keyword>
<dbReference type="EMBL" id="BMMF01000004">
    <property type="protein sequence ID" value="GGK30884.1"/>
    <property type="molecule type" value="Genomic_DNA"/>
</dbReference>
<evidence type="ECO:0000256" key="1">
    <source>
        <dbReference type="SAM" id="SignalP"/>
    </source>
</evidence>
<dbReference type="RefSeq" id="WP_188911611.1">
    <property type="nucleotide sequence ID" value="NZ_BMMF01000004.1"/>
</dbReference>
<dbReference type="InterPro" id="IPR021457">
    <property type="entry name" value="DUF3108"/>
</dbReference>
<organism evidence="2 3">
    <name type="scientific">Salinarimonas ramus</name>
    <dbReference type="NCBI Taxonomy" id="690164"/>
    <lineage>
        <taxon>Bacteria</taxon>
        <taxon>Pseudomonadati</taxon>
        <taxon>Pseudomonadota</taxon>
        <taxon>Alphaproteobacteria</taxon>
        <taxon>Hyphomicrobiales</taxon>
        <taxon>Salinarimonadaceae</taxon>
        <taxon>Salinarimonas</taxon>
    </lineage>
</organism>
<accession>A0A917V2S5</accession>
<feature type="signal peptide" evidence="1">
    <location>
        <begin position="1"/>
        <end position="27"/>
    </location>
</feature>
<evidence type="ECO:0000313" key="2">
    <source>
        <dbReference type="EMBL" id="GGK30884.1"/>
    </source>
</evidence>
<comment type="caution">
    <text evidence="2">The sequence shown here is derived from an EMBL/GenBank/DDBJ whole genome shotgun (WGS) entry which is preliminary data.</text>
</comment>
<keyword evidence="1" id="KW-0732">Signal</keyword>
<feature type="chain" id="PRO_5037869709" description="DUF3108 domain-containing protein" evidence="1">
    <location>
        <begin position="28"/>
        <end position="278"/>
    </location>
</feature>
<sequence length="278" mass="29435">MRAPRLASALLAAAMALGTLVPNAAQARGSTFDATYGIWLAGFPVGEADVTSSSDGRRYQIEVQARLVGLAGLVTDGRGAATATGRVDGERVAPASFAVNSASSRASRTVRMGLSGGSVSAVEILPPLPEHPDRVPVRAAHRRGVVDPVSAFLFPARNRLAATDPGQCERTIPVFDGASRFDIVLSYGGERTIEKPGYSGPVLVCNARFRAVSGHREGREAVRFMEDNRDMAVWLAPLEEGRVLLPMRIEVRTQIGMSIIEASRVSIDGGGVARRASN</sequence>